<evidence type="ECO:0000256" key="3">
    <source>
        <dbReference type="ARBA" id="ARBA00022475"/>
    </source>
</evidence>
<comment type="similarity">
    <text evidence="2">Belongs to the CPA3 antiporters (TC 2.A.63) subunit E family.</text>
</comment>
<proteinExistence type="inferred from homology"/>
<reference evidence="7 8" key="1">
    <citation type="submission" date="2021-02" db="EMBL/GenBank/DDBJ databases">
        <title>Actinophytocola xerophila sp. nov., isolated from soil of cotton cropping field.</title>
        <authorList>
            <person name="Huang R."/>
            <person name="Chen X."/>
            <person name="Ge X."/>
            <person name="Liu W."/>
        </authorList>
    </citation>
    <scope>NUCLEOTIDE SEQUENCE [LARGE SCALE GENOMIC DNA]</scope>
    <source>
        <strain evidence="7 8">S1-96</strain>
    </source>
</reference>
<dbReference type="Proteomes" id="UP001156441">
    <property type="component" value="Unassembled WGS sequence"/>
</dbReference>
<dbReference type="RefSeq" id="WP_260189501.1">
    <property type="nucleotide sequence ID" value="NZ_JAFFZE010000004.1"/>
</dbReference>
<dbReference type="PANTHER" id="PTHR34584">
    <property type="entry name" value="NA(+)/H(+) ANTIPORTER SUBUNIT E1"/>
    <property type="match status" value="1"/>
</dbReference>
<protein>
    <submittedName>
        <fullName evidence="7">Na+/H+ antiporter subunit E</fullName>
    </submittedName>
</protein>
<evidence type="ECO:0000256" key="5">
    <source>
        <dbReference type="ARBA" id="ARBA00022989"/>
    </source>
</evidence>
<dbReference type="EMBL" id="JAFFZE010000004">
    <property type="protein sequence ID" value="MCT2582151.1"/>
    <property type="molecule type" value="Genomic_DNA"/>
</dbReference>
<comment type="caution">
    <text evidence="7">The sequence shown here is derived from an EMBL/GenBank/DDBJ whole genome shotgun (WGS) entry which is preliminary data.</text>
</comment>
<name>A0ABT2J310_9PSEU</name>
<keyword evidence="4" id="KW-0812">Transmembrane</keyword>
<keyword evidence="8" id="KW-1185">Reference proteome</keyword>
<evidence type="ECO:0000256" key="2">
    <source>
        <dbReference type="ARBA" id="ARBA00006228"/>
    </source>
</evidence>
<sequence length="162" mass="17231">MLALVLRVVVLTAIYLLVLTSLRPGDVLTGLVLATVLVVVARRLRPAEAAASGPLLRRLAGVPALVGGTLVDLVRGTWDTAVCLCGRGPVHGGLVEVPIRPCARAGAAAWGVRVGFVPDTVVVEIDEQAGRMLLHVLDARDPEAVVAAQHDLYERRQRRVFP</sequence>
<keyword evidence="5" id="KW-1133">Transmembrane helix</keyword>
<evidence type="ECO:0000256" key="4">
    <source>
        <dbReference type="ARBA" id="ARBA00022692"/>
    </source>
</evidence>
<gene>
    <name evidence="7" type="ORF">JT362_03300</name>
</gene>
<organism evidence="7 8">
    <name type="scientific">Actinophytocola gossypii</name>
    <dbReference type="NCBI Taxonomy" id="2812003"/>
    <lineage>
        <taxon>Bacteria</taxon>
        <taxon>Bacillati</taxon>
        <taxon>Actinomycetota</taxon>
        <taxon>Actinomycetes</taxon>
        <taxon>Pseudonocardiales</taxon>
        <taxon>Pseudonocardiaceae</taxon>
    </lineage>
</organism>
<evidence type="ECO:0000313" key="8">
    <source>
        <dbReference type="Proteomes" id="UP001156441"/>
    </source>
</evidence>
<evidence type="ECO:0000313" key="7">
    <source>
        <dbReference type="EMBL" id="MCT2582151.1"/>
    </source>
</evidence>
<keyword evidence="6" id="KW-0472">Membrane</keyword>
<keyword evidence="3" id="KW-1003">Cell membrane</keyword>
<evidence type="ECO:0000256" key="6">
    <source>
        <dbReference type="ARBA" id="ARBA00023136"/>
    </source>
</evidence>
<dbReference type="PANTHER" id="PTHR34584:SF1">
    <property type="entry name" value="NA(+)_H(+) ANTIPORTER SUBUNIT E1"/>
    <property type="match status" value="1"/>
</dbReference>
<dbReference type="InterPro" id="IPR002758">
    <property type="entry name" value="Cation_antiport_E"/>
</dbReference>
<comment type="subcellular location">
    <subcellularLocation>
        <location evidence="1">Cell membrane</location>
        <topology evidence="1">Multi-pass membrane protein</topology>
    </subcellularLocation>
</comment>
<evidence type="ECO:0000256" key="1">
    <source>
        <dbReference type="ARBA" id="ARBA00004651"/>
    </source>
</evidence>
<accession>A0ABT2J310</accession>
<dbReference type="Pfam" id="PF01899">
    <property type="entry name" value="MNHE"/>
    <property type="match status" value="1"/>
</dbReference>